<sequence>MTCKNATLPEILELSLRLEDADPGVRRLALIELADLELPEALPLLIAALRGDPDPGVRGEAARLLEAWEEDAVVDALCAALADPVPAVADAAAQSLGELKEPAAGRRLLPWLGHADAFVRASVLRALRELRLEESAAPALAALGDPQAAVRREAVAVLGWLRHQPALAELARLASADIDPEVRRAATGASA</sequence>
<evidence type="ECO:0000313" key="1">
    <source>
        <dbReference type="EMBL" id="VVH79050.1"/>
    </source>
</evidence>
<dbReference type="InterPro" id="IPR004155">
    <property type="entry name" value="PBS_lyase_HEAT"/>
</dbReference>
<dbReference type="InterPro" id="IPR011989">
    <property type="entry name" value="ARM-like"/>
</dbReference>
<proteinExistence type="predicted"/>
<dbReference type="EMBL" id="LR700248">
    <property type="protein sequence ID" value="VVH79050.1"/>
    <property type="molecule type" value="Genomic_DNA"/>
</dbReference>
<accession>A0A5E5QUC2</accession>
<name>A0A5E5QUC2_PSEAI</name>
<dbReference type="AlphaFoldDB" id="A0A5E5QUC2"/>
<organism evidence="1">
    <name type="scientific">Pseudomonas aeruginosa</name>
    <dbReference type="NCBI Taxonomy" id="287"/>
    <lineage>
        <taxon>Bacteria</taxon>
        <taxon>Pseudomonadati</taxon>
        <taxon>Pseudomonadota</taxon>
        <taxon>Gammaproteobacteria</taxon>
        <taxon>Pseudomonadales</taxon>
        <taxon>Pseudomonadaceae</taxon>
        <taxon>Pseudomonas</taxon>
    </lineage>
</organism>
<dbReference type="PANTHER" id="PTHR12697">
    <property type="entry name" value="PBS LYASE HEAT-LIKE PROTEIN"/>
    <property type="match status" value="1"/>
</dbReference>
<gene>
    <name evidence="1" type="ORF">TUEID40_00197</name>
</gene>
<reference evidence="1" key="1">
    <citation type="submission" date="2019-09" db="EMBL/GenBank/DDBJ databases">
        <authorList>
            <person name="Gross C."/>
            <person name="Bohn E."/>
        </authorList>
    </citation>
    <scope>NUCLEOTIDE SEQUENCE</scope>
    <source>
        <strain evidence="1">ID40</strain>
    </source>
</reference>
<dbReference type="PANTHER" id="PTHR12697:SF5">
    <property type="entry name" value="DEOXYHYPUSINE HYDROXYLASE"/>
    <property type="match status" value="1"/>
</dbReference>
<dbReference type="Pfam" id="PF13646">
    <property type="entry name" value="HEAT_2"/>
    <property type="match status" value="1"/>
</dbReference>
<dbReference type="GO" id="GO:0016491">
    <property type="term" value="F:oxidoreductase activity"/>
    <property type="evidence" value="ECO:0007669"/>
    <property type="project" value="TreeGrafter"/>
</dbReference>
<dbReference type="Gene3D" id="1.25.10.10">
    <property type="entry name" value="Leucine-rich Repeat Variant"/>
    <property type="match status" value="2"/>
</dbReference>
<dbReference type="SMART" id="SM00567">
    <property type="entry name" value="EZ_HEAT"/>
    <property type="match status" value="5"/>
</dbReference>
<protein>
    <submittedName>
        <fullName evidence="1">HEAT repeat protein</fullName>
    </submittedName>
</protein>
<dbReference type="SUPFAM" id="SSF48371">
    <property type="entry name" value="ARM repeat"/>
    <property type="match status" value="1"/>
</dbReference>
<dbReference type="InterPro" id="IPR016024">
    <property type="entry name" value="ARM-type_fold"/>
</dbReference>